<keyword evidence="12" id="KW-0325">Glycoprotein</keyword>
<feature type="domain" description="EGF-like" evidence="18">
    <location>
        <begin position="70"/>
        <end position="107"/>
    </location>
</feature>
<dbReference type="Pfam" id="PF00858">
    <property type="entry name" value="ASC"/>
    <property type="match status" value="1"/>
</dbReference>
<evidence type="ECO:0000256" key="3">
    <source>
        <dbReference type="ARBA" id="ARBA00022448"/>
    </source>
</evidence>
<dbReference type="PROSITE" id="PS50026">
    <property type="entry name" value="EGF_3"/>
    <property type="match status" value="4"/>
</dbReference>
<comment type="subcellular location">
    <subcellularLocation>
        <location evidence="1">Membrane</location>
        <topology evidence="1">Multi-pass membrane protein</topology>
    </subcellularLocation>
</comment>
<keyword evidence="10 17" id="KW-0472">Membrane</keyword>
<evidence type="ECO:0000256" key="8">
    <source>
        <dbReference type="ARBA" id="ARBA00023053"/>
    </source>
</evidence>
<feature type="domain" description="EGF-like" evidence="18">
    <location>
        <begin position="214"/>
        <end position="254"/>
    </location>
</feature>
<dbReference type="PROSITE" id="PS00010">
    <property type="entry name" value="ASX_HYDROXYL"/>
    <property type="match status" value="1"/>
</dbReference>
<evidence type="ECO:0000256" key="6">
    <source>
        <dbReference type="ARBA" id="ARBA00022692"/>
    </source>
</evidence>
<sequence>MIVVLMVIVILRIGHQPQHVLDVHVQINQHKLQIQSAPVQRVVHQVLAQFLISNVILLMTFRRAHAMSDSGDPCSGYCSNGGTCELLFSETTPYCQCPFDYYGATCQTARSVQTSYVGCYDDSSASFNEYYVYSTTITKGNDCRDALITYREANPTSNYAYSTMSGTKGQCLFSTTNTLTDPPQAGLLGGLLAALLATCSYSDMNSGSASVYSLNDVCTPGPCGDASGNGKCIQTSATAYSCLCNPLKTGSTCQSDASLTPCDSVDCGVGTCGITDDKIGHYCLCTNTNQTVACERFYCDETPCQNDGECEDIIGPPNSYNCTCTPQWTGTNCTIDVDECAEDTTLCKTKDPDATCVNTNGSYYCVCGPNMFGKSCLFNKIIYQILNATYGDLGPDKLDEMATELTNDPTLVRDIVPFLIGGYSLDVRKSLSWTAEDMFLWVAYEQQLIDLNSNFVMWNDKVLGNCFTFNHMNSSFQYKARESGYSGGLEMQMNVKQDEYLPWTETASVMVFTSTKTEVVTSESVRMNTAPHFESRIAINRKDYKRLGGRYGKCIKAIKEVKSYYYDGDYTTDGCLRSCYQDVVSDTCTCMDPRYPMPSDGISCNISQKTCIDELVDSKGDPSTWPQCYCPLPCSQTVYTSKLSRLPYVNKITECEKPFTNKTACYEKYRDSVILRVALPKLDYMIYAETPAMDLTRFMSYLGGILSILIGVSIVSFVELFFLFVQIIVILIFNKRL</sequence>
<dbReference type="GO" id="GO:0005509">
    <property type="term" value="F:calcium ion binding"/>
    <property type="evidence" value="ECO:0007669"/>
    <property type="project" value="InterPro"/>
</dbReference>
<evidence type="ECO:0000256" key="17">
    <source>
        <dbReference type="SAM" id="Phobius"/>
    </source>
</evidence>
<dbReference type="Gene3D" id="1.10.287.820">
    <property type="entry name" value="Acid-sensing ion channel domain"/>
    <property type="match status" value="1"/>
</dbReference>
<keyword evidence="11 15" id="KW-1015">Disulfide bond</keyword>
<dbReference type="InterPro" id="IPR049883">
    <property type="entry name" value="NOTCH1_EGF-like"/>
</dbReference>
<keyword evidence="14 16" id="KW-0407">Ion channel</keyword>
<evidence type="ECO:0000313" key="20">
    <source>
        <dbReference type="WBParaSite" id="Csp11.Scaffold630.g21188.t1"/>
    </source>
</evidence>
<keyword evidence="4 16" id="KW-0894">Sodium channel</keyword>
<keyword evidence="13 16" id="KW-0739">Sodium transport</keyword>
<organism evidence="19 20">
    <name type="scientific">Caenorhabditis tropicalis</name>
    <dbReference type="NCBI Taxonomy" id="1561998"/>
    <lineage>
        <taxon>Eukaryota</taxon>
        <taxon>Metazoa</taxon>
        <taxon>Ecdysozoa</taxon>
        <taxon>Nematoda</taxon>
        <taxon>Chromadorea</taxon>
        <taxon>Rhabditida</taxon>
        <taxon>Rhabditina</taxon>
        <taxon>Rhabditomorpha</taxon>
        <taxon>Rhabditoidea</taxon>
        <taxon>Rhabditidae</taxon>
        <taxon>Peloderinae</taxon>
        <taxon>Caenorhabditis</taxon>
    </lineage>
</organism>
<evidence type="ECO:0000256" key="1">
    <source>
        <dbReference type="ARBA" id="ARBA00004141"/>
    </source>
</evidence>
<evidence type="ECO:0000256" key="2">
    <source>
        <dbReference type="ARBA" id="ARBA00007193"/>
    </source>
</evidence>
<name>A0A1I7V0I9_9PELO</name>
<dbReference type="InterPro" id="IPR000152">
    <property type="entry name" value="EGF-type_Asp/Asn_hydroxyl_site"/>
</dbReference>
<evidence type="ECO:0000256" key="10">
    <source>
        <dbReference type="ARBA" id="ARBA00023136"/>
    </source>
</evidence>
<dbReference type="SMART" id="SM00181">
    <property type="entry name" value="EGF"/>
    <property type="match status" value="5"/>
</dbReference>
<dbReference type="WBParaSite" id="Csp11.Scaffold630.g21188.t1">
    <property type="protein sequence ID" value="Csp11.Scaffold630.g21188.t1"/>
    <property type="gene ID" value="Csp11.Scaffold630.g21188"/>
</dbReference>
<evidence type="ECO:0000256" key="16">
    <source>
        <dbReference type="RuleBase" id="RU000679"/>
    </source>
</evidence>
<evidence type="ECO:0000313" key="19">
    <source>
        <dbReference type="Proteomes" id="UP000095282"/>
    </source>
</evidence>
<keyword evidence="8" id="KW-0915">Sodium</keyword>
<accession>A0A1I7V0I9</accession>
<dbReference type="PANTHER" id="PTHR11690:SF177">
    <property type="entry name" value="EGF-LIKE DOMAIN-CONTAINING PROTEIN"/>
    <property type="match status" value="1"/>
</dbReference>
<feature type="domain" description="EGF-like" evidence="18">
    <location>
        <begin position="295"/>
        <end position="334"/>
    </location>
</feature>
<keyword evidence="7 17" id="KW-1133">Transmembrane helix</keyword>
<dbReference type="InterPro" id="IPR000742">
    <property type="entry name" value="EGF"/>
</dbReference>
<dbReference type="Gene3D" id="2.10.25.10">
    <property type="entry name" value="Laminin"/>
    <property type="match status" value="3"/>
</dbReference>
<dbReference type="CDD" id="cd00054">
    <property type="entry name" value="EGF_CA"/>
    <property type="match status" value="2"/>
</dbReference>
<dbReference type="eggNOG" id="KOG4294">
    <property type="taxonomic scope" value="Eukaryota"/>
</dbReference>
<evidence type="ECO:0000256" key="7">
    <source>
        <dbReference type="ARBA" id="ARBA00022989"/>
    </source>
</evidence>
<feature type="disulfide bond" evidence="15">
    <location>
        <begin position="97"/>
        <end position="106"/>
    </location>
</feature>
<feature type="disulfide bond" evidence="15">
    <location>
        <begin position="367"/>
        <end position="376"/>
    </location>
</feature>
<evidence type="ECO:0000259" key="18">
    <source>
        <dbReference type="PROSITE" id="PS50026"/>
    </source>
</evidence>
<evidence type="ECO:0000256" key="14">
    <source>
        <dbReference type="ARBA" id="ARBA00023303"/>
    </source>
</evidence>
<dbReference type="PANTHER" id="PTHR11690">
    <property type="entry name" value="AMILORIDE-SENSITIVE SODIUM CHANNEL-RELATED"/>
    <property type="match status" value="1"/>
</dbReference>
<feature type="domain" description="EGF-like" evidence="18">
    <location>
        <begin position="336"/>
        <end position="377"/>
    </location>
</feature>
<keyword evidence="3 16" id="KW-0813">Transport</keyword>
<feature type="disulfide bond" evidence="15">
    <location>
        <begin position="244"/>
        <end position="253"/>
    </location>
</feature>
<feature type="disulfide bond" evidence="15">
    <location>
        <begin position="324"/>
        <end position="333"/>
    </location>
</feature>
<comment type="caution">
    <text evidence="15">Lacks conserved residue(s) required for the propagation of feature annotation.</text>
</comment>
<dbReference type="AlphaFoldDB" id="A0A1I7V0I9"/>
<dbReference type="GO" id="GO:0015280">
    <property type="term" value="F:ligand-gated sodium channel activity"/>
    <property type="evidence" value="ECO:0007669"/>
    <property type="project" value="TreeGrafter"/>
</dbReference>
<dbReference type="Pfam" id="PF07645">
    <property type="entry name" value="EGF_CA"/>
    <property type="match status" value="1"/>
</dbReference>
<keyword evidence="19" id="KW-1185">Reference proteome</keyword>
<feature type="transmembrane region" description="Helical" evidence="17">
    <location>
        <begin position="701"/>
        <end position="733"/>
    </location>
</feature>
<dbReference type="InterPro" id="IPR001881">
    <property type="entry name" value="EGF-like_Ca-bd_dom"/>
</dbReference>
<keyword evidence="6 16" id="KW-0812">Transmembrane</keyword>
<dbReference type="eggNOG" id="KOG1217">
    <property type="taxonomic scope" value="Eukaryota"/>
</dbReference>
<evidence type="ECO:0000256" key="5">
    <source>
        <dbReference type="ARBA" id="ARBA00022536"/>
    </source>
</evidence>
<comment type="similarity">
    <text evidence="2 16">Belongs to the amiloride-sensitive sodium channel (TC 1.A.6) family.</text>
</comment>
<evidence type="ECO:0000256" key="11">
    <source>
        <dbReference type="ARBA" id="ARBA00023157"/>
    </source>
</evidence>
<dbReference type="PRINTS" id="PR01078">
    <property type="entry name" value="AMINACHANNEL"/>
</dbReference>
<dbReference type="GO" id="GO:0005886">
    <property type="term" value="C:plasma membrane"/>
    <property type="evidence" value="ECO:0007669"/>
    <property type="project" value="TreeGrafter"/>
</dbReference>
<dbReference type="STRING" id="1561998.A0A1I7V0I9"/>
<dbReference type="SMART" id="SM00179">
    <property type="entry name" value="EGF_CA"/>
    <property type="match status" value="2"/>
</dbReference>
<keyword evidence="9 16" id="KW-0406">Ion transport</keyword>
<evidence type="ECO:0000256" key="12">
    <source>
        <dbReference type="ARBA" id="ARBA00023180"/>
    </source>
</evidence>
<evidence type="ECO:0000256" key="13">
    <source>
        <dbReference type="ARBA" id="ARBA00023201"/>
    </source>
</evidence>
<feature type="disulfide bond" evidence="15">
    <location>
        <begin position="74"/>
        <end position="84"/>
    </location>
</feature>
<dbReference type="InterPro" id="IPR001873">
    <property type="entry name" value="ENaC"/>
</dbReference>
<dbReference type="Gene3D" id="1.10.287.770">
    <property type="entry name" value="YojJ-like"/>
    <property type="match status" value="1"/>
</dbReference>
<protein>
    <submittedName>
        <fullName evidence="20">EGF-like domain-containing protein</fullName>
    </submittedName>
</protein>
<dbReference type="Proteomes" id="UP000095282">
    <property type="component" value="Unplaced"/>
</dbReference>
<feature type="disulfide bond" evidence="15">
    <location>
        <begin position="78"/>
        <end position="95"/>
    </location>
</feature>
<evidence type="ECO:0000256" key="15">
    <source>
        <dbReference type="PROSITE-ProRule" id="PRU00076"/>
    </source>
</evidence>
<evidence type="ECO:0000256" key="9">
    <source>
        <dbReference type="ARBA" id="ARBA00023065"/>
    </source>
</evidence>
<evidence type="ECO:0000256" key="4">
    <source>
        <dbReference type="ARBA" id="ARBA00022461"/>
    </source>
</evidence>
<dbReference type="SUPFAM" id="SSF57196">
    <property type="entry name" value="EGF/Laminin"/>
    <property type="match status" value="3"/>
</dbReference>
<reference evidence="20" key="1">
    <citation type="submission" date="2016-11" db="UniProtKB">
        <authorList>
            <consortium name="WormBaseParasite"/>
        </authorList>
    </citation>
    <scope>IDENTIFICATION</scope>
</reference>
<dbReference type="PROSITE" id="PS00022">
    <property type="entry name" value="EGF_1"/>
    <property type="match status" value="4"/>
</dbReference>
<keyword evidence="5 15" id="KW-0245">EGF-like domain</keyword>
<proteinExistence type="inferred from homology"/>